<proteinExistence type="predicted"/>
<gene>
    <name evidence="2" type="ORF">CRE_09016</name>
</gene>
<evidence type="ECO:0000256" key="1">
    <source>
        <dbReference type="SAM" id="MobiDB-lite"/>
    </source>
</evidence>
<feature type="region of interest" description="Disordered" evidence="1">
    <location>
        <begin position="1"/>
        <end position="78"/>
    </location>
</feature>
<dbReference type="OMA" id="WDSFGRE"/>
<feature type="region of interest" description="Disordered" evidence="1">
    <location>
        <begin position="92"/>
        <end position="111"/>
    </location>
</feature>
<dbReference type="AlphaFoldDB" id="E3LIT8"/>
<dbReference type="EMBL" id="DS268409">
    <property type="protein sequence ID" value="EFO95073.1"/>
    <property type="molecule type" value="Genomic_DNA"/>
</dbReference>
<protein>
    <submittedName>
        <fullName evidence="2">Uncharacterized protein</fullName>
    </submittedName>
</protein>
<dbReference type="RefSeq" id="XP_003116177.2">
    <property type="nucleotide sequence ID" value="XM_003116129.2"/>
</dbReference>
<organism evidence="3">
    <name type="scientific">Caenorhabditis remanei</name>
    <name type="common">Caenorhabditis vulgaris</name>
    <dbReference type="NCBI Taxonomy" id="31234"/>
    <lineage>
        <taxon>Eukaryota</taxon>
        <taxon>Metazoa</taxon>
        <taxon>Ecdysozoa</taxon>
        <taxon>Nematoda</taxon>
        <taxon>Chromadorea</taxon>
        <taxon>Rhabditida</taxon>
        <taxon>Rhabditina</taxon>
        <taxon>Rhabditomorpha</taxon>
        <taxon>Rhabditoidea</taxon>
        <taxon>Rhabditidae</taxon>
        <taxon>Peloderinae</taxon>
        <taxon>Caenorhabditis</taxon>
    </lineage>
</organism>
<accession>E3LIT8</accession>
<dbReference type="FunCoup" id="E3LIT8">
    <property type="interactions" value="226"/>
</dbReference>
<dbReference type="Proteomes" id="UP000008281">
    <property type="component" value="Unassembled WGS sequence"/>
</dbReference>
<feature type="region of interest" description="Disordered" evidence="1">
    <location>
        <begin position="119"/>
        <end position="171"/>
    </location>
</feature>
<dbReference type="GeneID" id="9818052"/>
<dbReference type="STRING" id="31234.E3LIT8"/>
<dbReference type="OrthoDB" id="5831201at2759"/>
<dbReference type="HOGENOM" id="CLU_1035256_0_0_1"/>
<sequence length="289" mass="32206">MVSKLTKAMGALSQKDDDDTQSTPPSSFLPPTHAARSQERRKSARLHKVYDPNSENDGSIVPHDSGTESDEEELQTITSRFYDPLECLRNYDDYLHSNPPRVSASPAWKRDLDETESWDSFGRESGIMTGDNDSDTDGMATPTPVRRRLREDDSSPSPGKRGHEESNPMADHPIAWRLRSFNNDRAVKVAARRCPVQVLINRPPLPVAYRFDHVEAEVETVELMPPAPAPKRGRRNSHRPSLDFEKMVQTRIEEQSPAATTTATATPLIISPSSSSSFSGPVTRSQITQ</sequence>
<keyword evidence="3" id="KW-1185">Reference proteome</keyword>
<dbReference type="InParanoid" id="E3LIT8"/>
<reference evidence="2" key="1">
    <citation type="submission" date="2007-07" db="EMBL/GenBank/DDBJ databases">
        <title>PCAP assembly of the Caenorhabditis remanei genome.</title>
        <authorList>
            <consortium name="The Caenorhabditis remanei Sequencing Consortium"/>
            <person name="Wilson R.K."/>
        </authorList>
    </citation>
    <scope>NUCLEOTIDE SEQUENCE [LARGE SCALE GENOMIC DNA]</scope>
    <source>
        <strain evidence="2">PB4641</strain>
    </source>
</reference>
<feature type="region of interest" description="Disordered" evidence="1">
    <location>
        <begin position="253"/>
        <end position="289"/>
    </location>
</feature>
<evidence type="ECO:0000313" key="3">
    <source>
        <dbReference type="Proteomes" id="UP000008281"/>
    </source>
</evidence>
<dbReference type="CTD" id="9818052"/>
<dbReference type="KEGG" id="crq:GCK72_020448"/>
<evidence type="ECO:0000313" key="2">
    <source>
        <dbReference type="EMBL" id="EFO95073.1"/>
    </source>
</evidence>
<dbReference type="eggNOG" id="ENOG502T1SM">
    <property type="taxonomic scope" value="Eukaryota"/>
</dbReference>
<feature type="compositionally biased region" description="Polar residues" evidence="1">
    <location>
        <begin position="280"/>
        <end position="289"/>
    </location>
</feature>
<feature type="compositionally biased region" description="Low complexity" evidence="1">
    <location>
        <begin position="258"/>
        <end position="279"/>
    </location>
</feature>
<name>E3LIT8_CAERE</name>